<keyword evidence="3" id="KW-0004">4Fe-4S</keyword>
<dbReference type="InterPro" id="IPR013984">
    <property type="entry name" value="Ald_Fedxn_OxRdtase_dom2"/>
</dbReference>
<evidence type="ECO:0000256" key="5">
    <source>
        <dbReference type="ARBA" id="ARBA00023002"/>
    </source>
</evidence>
<comment type="cofactor">
    <cofactor evidence="1">
        <name>[4Fe-4S] cluster</name>
        <dbReference type="ChEBI" id="CHEBI:49883"/>
    </cofactor>
</comment>
<keyword evidence="11" id="KW-1185">Reference proteome</keyword>
<keyword evidence="4" id="KW-0479">Metal-binding</keyword>
<evidence type="ECO:0000256" key="4">
    <source>
        <dbReference type="ARBA" id="ARBA00022723"/>
    </source>
</evidence>
<dbReference type="InterPro" id="IPR001203">
    <property type="entry name" value="OxRdtase_Ald_Fedxn_C"/>
</dbReference>
<evidence type="ECO:0000256" key="2">
    <source>
        <dbReference type="ARBA" id="ARBA00011032"/>
    </source>
</evidence>
<dbReference type="Pfam" id="PF01314">
    <property type="entry name" value="AFOR_C"/>
    <property type="match status" value="1"/>
</dbReference>
<dbReference type="EMBL" id="FOWD01000038">
    <property type="protein sequence ID" value="SFO54838.1"/>
    <property type="molecule type" value="Genomic_DNA"/>
</dbReference>
<dbReference type="InterPro" id="IPR036021">
    <property type="entry name" value="Tungsten_al_ferr_oxy-like_C"/>
</dbReference>
<accession>A0A1I5I2G8</accession>
<comment type="similarity">
    <text evidence="2">Belongs to the AOR/FOR family.</text>
</comment>
<feature type="domain" description="Aldehyde ferredoxin oxidoreductase N-terminal" evidence="9">
    <location>
        <begin position="6"/>
        <end position="207"/>
    </location>
</feature>
<dbReference type="RefSeq" id="WP_091688060.1">
    <property type="nucleotide sequence ID" value="NZ_BAABFM010000011.1"/>
</dbReference>
<dbReference type="SMART" id="SM00790">
    <property type="entry name" value="AFOR_N"/>
    <property type="match status" value="1"/>
</dbReference>
<dbReference type="GO" id="GO:0016625">
    <property type="term" value="F:oxidoreductase activity, acting on the aldehyde or oxo group of donors, iron-sulfur protein as acceptor"/>
    <property type="evidence" value="ECO:0007669"/>
    <property type="project" value="InterPro"/>
</dbReference>
<keyword evidence="6" id="KW-0408">Iron</keyword>
<dbReference type="STRING" id="1527.SAMN04489757_13829"/>
<comment type="cofactor">
    <cofactor evidence="8">
        <name>tungstopterin</name>
        <dbReference type="ChEBI" id="CHEBI:30402"/>
    </cofactor>
</comment>
<name>A0A1I5I2G8_9FIRM</name>
<dbReference type="NCBIfam" id="NF007354">
    <property type="entry name" value="PRK09849.1"/>
    <property type="match status" value="1"/>
</dbReference>
<dbReference type="GO" id="GO:0009055">
    <property type="term" value="F:electron transfer activity"/>
    <property type="evidence" value="ECO:0007669"/>
    <property type="project" value="InterPro"/>
</dbReference>
<dbReference type="Gene3D" id="3.60.9.10">
    <property type="entry name" value="Aldehyde ferredoxin oxidoreductase, N-terminal domain"/>
    <property type="match status" value="1"/>
</dbReference>
<protein>
    <submittedName>
        <fullName evidence="10">Aldehyde:ferredoxin oxidoreductase</fullName>
    </submittedName>
</protein>
<dbReference type="GO" id="GO:0051539">
    <property type="term" value="F:4 iron, 4 sulfur cluster binding"/>
    <property type="evidence" value="ECO:0007669"/>
    <property type="project" value="UniProtKB-KW"/>
</dbReference>
<dbReference type="SUPFAM" id="SSF48310">
    <property type="entry name" value="Aldehyde ferredoxin oxidoreductase, C-terminal domains"/>
    <property type="match status" value="1"/>
</dbReference>
<gene>
    <name evidence="10" type="ORF">SAMN04489757_13829</name>
</gene>
<dbReference type="GO" id="GO:0046872">
    <property type="term" value="F:metal ion binding"/>
    <property type="evidence" value="ECO:0007669"/>
    <property type="project" value="UniProtKB-KW"/>
</dbReference>
<dbReference type="InterPro" id="IPR013985">
    <property type="entry name" value="Ald_Fedxn_OxRdtase_dom3"/>
</dbReference>
<evidence type="ECO:0000256" key="3">
    <source>
        <dbReference type="ARBA" id="ARBA00022485"/>
    </source>
</evidence>
<dbReference type="AlphaFoldDB" id="A0A1I5I2G8"/>
<organism evidence="10 11">
    <name type="scientific">Anaerocolumna aminovalerica</name>
    <dbReference type="NCBI Taxonomy" id="1527"/>
    <lineage>
        <taxon>Bacteria</taxon>
        <taxon>Bacillati</taxon>
        <taxon>Bacillota</taxon>
        <taxon>Clostridia</taxon>
        <taxon>Lachnospirales</taxon>
        <taxon>Lachnospiraceae</taxon>
        <taxon>Anaerocolumna</taxon>
    </lineage>
</organism>
<keyword evidence="5" id="KW-0560">Oxidoreductase</keyword>
<keyword evidence="7" id="KW-0411">Iron-sulfur</keyword>
<evidence type="ECO:0000256" key="8">
    <source>
        <dbReference type="ARBA" id="ARBA00049934"/>
    </source>
</evidence>
<evidence type="ECO:0000256" key="6">
    <source>
        <dbReference type="ARBA" id="ARBA00023004"/>
    </source>
</evidence>
<evidence type="ECO:0000313" key="11">
    <source>
        <dbReference type="Proteomes" id="UP000198806"/>
    </source>
</evidence>
<dbReference type="InterPro" id="IPR013983">
    <property type="entry name" value="Ald_Fedxn_OxRdtase_N"/>
</dbReference>
<dbReference type="InterPro" id="IPR036503">
    <property type="entry name" value="Ald_Fedxn_OxRdtase_N_sf"/>
</dbReference>
<dbReference type="PANTHER" id="PTHR30038:SF0">
    <property type="entry name" value="TUNGSTEN-CONTAINING ALDEHYDE FERREDOXIN OXIDOREDUCTASE"/>
    <property type="match status" value="1"/>
</dbReference>
<proteinExistence type="inferred from homology"/>
<dbReference type="InterPro" id="IPR051919">
    <property type="entry name" value="W-dependent_AOR"/>
</dbReference>
<evidence type="ECO:0000259" key="9">
    <source>
        <dbReference type="SMART" id="SM00790"/>
    </source>
</evidence>
<reference evidence="10 11" key="1">
    <citation type="submission" date="2016-10" db="EMBL/GenBank/DDBJ databases">
        <authorList>
            <person name="de Groot N.N."/>
        </authorList>
    </citation>
    <scope>NUCLEOTIDE SEQUENCE [LARGE SCALE GENOMIC DNA]</scope>
    <source>
        <strain evidence="10 11">DSM 1283</strain>
    </source>
</reference>
<dbReference type="Pfam" id="PF02730">
    <property type="entry name" value="AFOR_N"/>
    <property type="match status" value="1"/>
</dbReference>
<dbReference type="Gene3D" id="1.10.569.10">
    <property type="entry name" value="Aldehyde Ferredoxin Oxidoreductase Protein, subunit A, domain 2"/>
    <property type="match status" value="1"/>
</dbReference>
<dbReference type="Proteomes" id="UP000198806">
    <property type="component" value="Unassembled WGS sequence"/>
</dbReference>
<evidence type="ECO:0000313" key="10">
    <source>
        <dbReference type="EMBL" id="SFO54838.1"/>
    </source>
</evidence>
<evidence type="ECO:0000256" key="7">
    <source>
        <dbReference type="ARBA" id="ARBA00023014"/>
    </source>
</evidence>
<dbReference type="OrthoDB" id="9763894at2"/>
<dbReference type="Gene3D" id="1.10.599.10">
    <property type="entry name" value="Aldehyde Ferredoxin Oxidoreductase Protein, subunit A, domain 3"/>
    <property type="match status" value="1"/>
</dbReference>
<sequence>MATYGWAGKILRVNLTTGKITTEDSTRFQDYIGGMGMGYRIIYEEVPLETKPYDEASKFVMGVGPLTGSSVPCSGRMNISFLSPWSKGNSIIDAHMGGHIGPRVKFAGYDAIVVEGKSSSPVYLKIDDDKVTLEDASHIWGKGTFDANRIMTEENGREFETAAIGPAGENLVNYSTLNTSFGNSGGGGIGAVMGSKKLKGIAVRGTGSVKVADPQKVMELNNYMLKDLIGANNNHNVPAVPQSWAEYSAVGGKNRWSGGPGRQWKKAEGGPIDMGEQPCGDINKIAYRTLKGVFDHGEVASNYIIKQGGCTSCPIRCYTQYEMDPLADFDLPVHVSNTCVPILYGFMFYPSGVKDFEYEGDASLVMSGATSHALDDMGLWCNYANLYRDFNWLFVSGKAKEVLPKEEYDSLPWEWEKSGDPRWAIEIIRRIAYKEGELATLGEGTLAMVEKWKLGKEYFDKIDSNNTNITYNGYPKHHANEDSGQIGLLFNLMYNRDCMIHHLTNVENSGAPYEVSKATMEGFFGKGCYDNKKAYTPMNRNKAKVAKWAFNGKQFHDSATVCNWMWPMTQSPSRERNYVGDLNLEADFMSAVTGVNYTRESLEFASERISQMLRVMTAISFNIAFGDTSLRNTHDAIPNWVFEQDPDFKAFEEGTYKMDRDDMELAKDYFYEEMGWDVKTGIPTRKTLEKFGLGDMADDLEARGILPR</sequence>
<dbReference type="SUPFAM" id="SSF56228">
    <property type="entry name" value="Aldehyde ferredoxin oxidoreductase, N-terminal domain"/>
    <property type="match status" value="1"/>
</dbReference>
<evidence type="ECO:0000256" key="1">
    <source>
        <dbReference type="ARBA" id="ARBA00001966"/>
    </source>
</evidence>
<dbReference type="PANTHER" id="PTHR30038">
    <property type="entry name" value="ALDEHYDE FERREDOXIN OXIDOREDUCTASE"/>
    <property type="match status" value="1"/>
</dbReference>